<evidence type="ECO:0000313" key="1">
    <source>
        <dbReference type="EMBL" id="MBH8555262.1"/>
    </source>
</evidence>
<dbReference type="EMBL" id="JAECZB010000092">
    <property type="protein sequence ID" value="MBH8555262.1"/>
    <property type="molecule type" value="Genomic_DNA"/>
</dbReference>
<proteinExistence type="predicted"/>
<protein>
    <submittedName>
        <fullName evidence="1">Uncharacterized protein</fullName>
    </submittedName>
</protein>
<dbReference type="AlphaFoldDB" id="A0A8J7L7M7"/>
<dbReference type="Proteomes" id="UP000599391">
    <property type="component" value="Unassembled WGS sequence"/>
</dbReference>
<accession>A0A8J7L7M7</accession>
<comment type="caution">
    <text evidence="1">The sequence shown here is derived from an EMBL/GenBank/DDBJ whole genome shotgun (WGS) entry which is preliminary data.</text>
</comment>
<keyword evidence="2" id="KW-1185">Reference proteome</keyword>
<name>A0A8J7L7M7_9CYAN</name>
<evidence type="ECO:0000313" key="2">
    <source>
        <dbReference type="Proteomes" id="UP000599391"/>
    </source>
</evidence>
<dbReference type="RefSeq" id="WP_214441472.1">
    <property type="nucleotide sequence ID" value="NZ_JAECZB010000092.1"/>
</dbReference>
<gene>
    <name evidence="1" type="ORF">I8751_23515</name>
</gene>
<reference evidence="1 2" key="1">
    <citation type="journal article" date="2021" name="Int. J. Syst. Evol. Microbiol.">
        <title>Amazonocrinis nigriterrae gen. nov., sp. nov., Atlanticothrix silvestris gen. nov., sp. nov. and Dendronalium phyllosphericum gen. nov., sp. nov., nostocacean cyanobacteria from Brazilian environments.</title>
        <authorList>
            <person name="Alvarenga D.O."/>
            <person name="Andreote A.P.D."/>
            <person name="Branco L.H.Z."/>
            <person name="Delbaje E."/>
            <person name="Cruz R.B."/>
            <person name="Varani A.M."/>
            <person name="Fiore M.F."/>
        </authorList>
    </citation>
    <scope>NUCLEOTIDE SEQUENCE [LARGE SCALE GENOMIC DNA]</scope>
    <source>
        <strain evidence="1 2">CENA357</strain>
    </source>
</reference>
<sequence length="81" mass="9174">MITVKMMKQIWAVIESTQVSTLLQFDDAALVQLLLQKLEGKHGFDVQAQADCSLNTYIESKLPLIRDTAEGRLSFEQSNHH</sequence>
<organism evidence="1 2">
    <name type="scientific">Atlanticothrix silvestris CENA357</name>
    <dbReference type="NCBI Taxonomy" id="1725252"/>
    <lineage>
        <taxon>Bacteria</taxon>
        <taxon>Bacillati</taxon>
        <taxon>Cyanobacteriota</taxon>
        <taxon>Cyanophyceae</taxon>
        <taxon>Nostocales</taxon>
        <taxon>Nodulariaceae</taxon>
        <taxon>Atlanticothrix</taxon>
        <taxon>Atlanticothrix silvestris</taxon>
    </lineage>
</organism>